<evidence type="ECO:0000256" key="5">
    <source>
        <dbReference type="ARBA" id="ARBA00022989"/>
    </source>
</evidence>
<evidence type="ECO:0000256" key="7">
    <source>
        <dbReference type="SAM" id="Phobius"/>
    </source>
</evidence>
<accession>A0ABU9G7C9</accession>
<feature type="transmembrane region" description="Helical" evidence="7">
    <location>
        <begin position="186"/>
        <end position="204"/>
    </location>
</feature>
<name>A0ABU9G7C9_9GAMM</name>
<comment type="subcellular location">
    <subcellularLocation>
        <location evidence="1">Cell membrane</location>
        <topology evidence="1">Multi-pass membrane protein</topology>
    </subcellularLocation>
</comment>
<dbReference type="Pfam" id="PF00482">
    <property type="entry name" value="T2SSF"/>
    <property type="match status" value="2"/>
</dbReference>
<dbReference type="InterPro" id="IPR018076">
    <property type="entry name" value="T2SS_GspF_dom"/>
</dbReference>
<keyword evidence="10" id="KW-1185">Reference proteome</keyword>
<keyword evidence="4 7" id="KW-0812">Transmembrane</keyword>
<evidence type="ECO:0000256" key="2">
    <source>
        <dbReference type="ARBA" id="ARBA00005745"/>
    </source>
</evidence>
<protein>
    <submittedName>
        <fullName evidence="9">Type II secretion system F family protein</fullName>
    </submittedName>
</protein>
<evidence type="ECO:0000259" key="8">
    <source>
        <dbReference type="Pfam" id="PF00482"/>
    </source>
</evidence>
<gene>
    <name evidence="9" type="ORF">V6242_14645</name>
</gene>
<sequence length="350" mass="39630">MPWFSVKLDGTTYYRYAASERRLLLHYVSLGQWNIDCRRYTPRLFNYKTLLLFFTEINSALQNGLQLNEAIHSLSESSSNPILNKNCLAICHELHTGEAFNTILSRLANQRCQPYCQLIVSDGSREDCEQSIKTSIEQLTSLLAWSAKLLKGITYPFFIMQVALAINLLHSLFASTEAPSNLLLNTSMYLITSFVQAIIVINFINGNASNWFETFNASFRLTKLLALLNASRKTGKPLQQALYKMPLHFNHATLKEEILFTYYSLQLGNSYQTSFPTSWFPKESALALDAASQNGDIDRALTLAAQEHERQCQQVIYWFEKIIPACCLFIAAGFVVSALLSIYQPLLALS</sequence>
<dbReference type="Proteomes" id="UP001379949">
    <property type="component" value="Unassembled WGS sequence"/>
</dbReference>
<organism evidence="9 10">
    <name type="scientific">Marinomonas arenicola</name>
    <dbReference type="NCBI Taxonomy" id="569601"/>
    <lineage>
        <taxon>Bacteria</taxon>
        <taxon>Pseudomonadati</taxon>
        <taxon>Pseudomonadota</taxon>
        <taxon>Gammaproteobacteria</taxon>
        <taxon>Oceanospirillales</taxon>
        <taxon>Oceanospirillaceae</taxon>
        <taxon>Marinomonas</taxon>
    </lineage>
</organism>
<proteinExistence type="inferred from homology"/>
<feature type="transmembrane region" description="Helical" evidence="7">
    <location>
        <begin position="322"/>
        <end position="343"/>
    </location>
</feature>
<dbReference type="Gene3D" id="1.20.81.30">
    <property type="entry name" value="Type II secretion system (T2SS), domain F"/>
    <property type="match status" value="2"/>
</dbReference>
<dbReference type="PANTHER" id="PTHR30012">
    <property type="entry name" value="GENERAL SECRETION PATHWAY PROTEIN"/>
    <property type="match status" value="1"/>
</dbReference>
<evidence type="ECO:0000256" key="6">
    <source>
        <dbReference type="ARBA" id="ARBA00023136"/>
    </source>
</evidence>
<comment type="similarity">
    <text evidence="2">Belongs to the GSP F family.</text>
</comment>
<evidence type="ECO:0000313" key="9">
    <source>
        <dbReference type="EMBL" id="MEL0614391.1"/>
    </source>
</evidence>
<feature type="transmembrane region" description="Helical" evidence="7">
    <location>
        <begin position="153"/>
        <end position="174"/>
    </location>
</feature>
<keyword evidence="6 7" id="KW-0472">Membrane</keyword>
<evidence type="ECO:0000256" key="1">
    <source>
        <dbReference type="ARBA" id="ARBA00004651"/>
    </source>
</evidence>
<feature type="domain" description="Type II secretion system protein GspF" evidence="8">
    <location>
        <begin position="53"/>
        <end position="166"/>
    </location>
</feature>
<dbReference type="InterPro" id="IPR003004">
    <property type="entry name" value="GspF/PilC"/>
</dbReference>
<dbReference type="RefSeq" id="WP_341567876.1">
    <property type="nucleotide sequence ID" value="NZ_JBAKAR010000014.1"/>
</dbReference>
<reference evidence="9 10" key="1">
    <citation type="submission" date="2024-02" db="EMBL/GenBank/DDBJ databases">
        <title>Bacteria isolated from the canopy kelp, Nereocystis luetkeana.</title>
        <authorList>
            <person name="Pfister C.A."/>
            <person name="Younker I.T."/>
            <person name="Light S.H."/>
        </authorList>
    </citation>
    <scope>NUCLEOTIDE SEQUENCE [LARGE SCALE GENOMIC DNA]</scope>
    <source>
        <strain evidence="9 10">TI.4.07</strain>
    </source>
</reference>
<evidence type="ECO:0000256" key="3">
    <source>
        <dbReference type="ARBA" id="ARBA00022475"/>
    </source>
</evidence>
<dbReference type="InterPro" id="IPR042094">
    <property type="entry name" value="T2SS_GspF_sf"/>
</dbReference>
<comment type="caution">
    <text evidence="9">The sequence shown here is derived from an EMBL/GenBank/DDBJ whole genome shotgun (WGS) entry which is preliminary data.</text>
</comment>
<evidence type="ECO:0000313" key="10">
    <source>
        <dbReference type="Proteomes" id="UP001379949"/>
    </source>
</evidence>
<evidence type="ECO:0000256" key="4">
    <source>
        <dbReference type="ARBA" id="ARBA00022692"/>
    </source>
</evidence>
<dbReference type="PANTHER" id="PTHR30012:SF0">
    <property type="entry name" value="TYPE II SECRETION SYSTEM PROTEIN F-RELATED"/>
    <property type="match status" value="1"/>
</dbReference>
<keyword evidence="5 7" id="KW-1133">Transmembrane helix</keyword>
<dbReference type="EMBL" id="JBAKAR010000014">
    <property type="protein sequence ID" value="MEL0614391.1"/>
    <property type="molecule type" value="Genomic_DNA"/>
</dbReference>
<keyword evidence="3" id="KW-1003">Cell membrane</keyword>
<feature type="domain" description="Type II secretion system protein GspF" evidence="8">
    <location>
        <begin position="226"/>
        <end position="345"/>
    </location>
</feature>